<reference evidence="2" key="1">
    <citation type="submission" date="2015-12" db="EMBL/GenBank/DDBJ databases">
        <title>Update maize B73 reference genome by single molecule sequencing technologies.</title>
        <authorList>
            <consortium name="Maize Genome Sequencing Project"/>
            <person name="Ware D."/>
        </authorList>
    </citation>
    <scope>NUCLEOTIDE SEQUENCE [LARGE SCALE GENOMIC DNA]</scope>
    <source>
        <strain evidence="2">cv. B73</strain>
    </source>
</reference>
<protein>
    <submittedName>
        <fullName evidence="1">Uncharacterized protein</fullName>
    </submittedName>
</protein>
<dbReference type="EnsemblPlants" id="Zm00001eb086770_T001">
    <property type="protein sequence ID" value="Zm00001eb086770_P001"/>
    <property type="gene ID" value="Zm00001eb086770"/>
</dbReference>
<evidence type="ECO:0000313" key="1">
    <source>
        <dbReference type="EnsemblPlants" id="Zm00001eb086770_P001"/>
    </source>
</evidence>
<sequence>MGSSMNKRNPLLLYDLKSLVLILKQVEILGKSKRFLMRSRRRGQPWRSRGGLPLLVEGQDKVQSGSRHTLSGQLTRDHEVEQCFGKC</sequence>
<reference evidence="1" key="2">
    <citation type="submission" date="2019-07" db="EMBL/GenBank/DDBJ databases">
        <authorList>
            <person name="Seetharam A."/>
            <person name="Woodhouse M."/>
            <person name="Cannon E."/>
        </authorList>
    </citation>
    <scope>NUCLEOTIDE SEQUENCE [LARGE SCALE GENOMIC DNA]</scope>
    <source>
        <strain evidence="1">cv. B73</strain>
    </source>
</reference>
<dbReference type="AlphaFoldDB" id="A0A804MHZ0"/>
<keyword evidence="2" id="KW-1185">Reference proteome</keyword>
<reference evidence="1" key="3">
    <citation type="submission" date="2021-05" db="UniProtKB">
        <authorList>
            <consortium name="EnsemblPlants"/>
        </authorList>
    </citation>
    <scope>IDENTIFICATION</scope>
    <source>
        <strain evidence="1">cv. B73</strain>
    </source>
</reference>
<proteinExistence type="predicted"/>
<dbReference type="Gramene" id="Zm00001eb086770_T001">
    <property type="protein sequence ID" value="Zm00001eb086770_P001"/>
    <property type="gene ID" value="Zm00001eb086770"/>
</dbReference>
<dbReference type="InParanoid" id="A0A804MHZ0"/>
<evidence type="ECO:0000313" key="2">
    <source>
        <dbReference type="Proteomes" id="UP000007305"/>
    </source>
</evidence>
<organism evidence="1 2">
    <name type="scientific">Zea mays</name>
    <name type="common">Maize</name>
    <dbReference type="NCBI Taxonomy" id="4577"/>
    <lineage>
        <taxon>Eukaryota</taxon>
        <taxon>Viridiplantae</taxon>
        <taxon>Streptophyta</taxon>
        <taxon>Embryophyta</taxon>
        <taxon>Tracheophyta</taxon>
        <taxon>Spermatophyta</taxon>
        <taxon>Magnoliopsida</taxon>
        <taxon>Liliopsida</taxon>
        <taxon>Poales</taxon>
        <taxon>Poaceae</taxon>
        <taxon>PACMAD clade</taxon>
        <taxon>Panicoideae</taxon>
        <taxon>Andropogonodae</taxon>
        <taxon>Andropogoneae</taxon>
        <taxon>Tripsacinae</taxon>
        <taxon>Zea</taxon>
    </lineage>
</organism>
<accession>A0A804MHZ0</accession>
<dbReference type="Proteomes" id="UP000007305">
    <property type="component" value="Chromosome 2"/>
</dbReference>
<name>A0A804MHZ0_MAIZE</name>